<comment type="similarity">
    <text evidence="2">Belongs to the ROK (NagC/XylR) family.</text>
</comment>
<dbReference type="PANTHER" id="PTHR18964">
    <property type="entry name" value="ROK (REPRESSOR, ORF, KINASE) FAMILY"/>
    <property type="match status" value="1"/>
</dbReference>
<dbReference type="SUPFAM" id="SSF53067">
    <property type="entry name" value="Actin-like ATPase domain"/>
    <property type="match status" value="1"/>
</dbReference>
<dbReference type="PANTHER" id="PTHR18964:SF149">
    <property type="entry name" value="BIFUNCTIONAL UDP-N-ACETYLGLUCOSAMINE 2-EPIMERASE_N-ACETYLMANNOSAMINE KINASE"/>
    <property type="match status" value="1"/>
</dbReference>
<reference evidence="4" key="1">
    <citation type="submission" date="2020-10" db="EMBL/GenBank/DDBJ databases">
        <authorList>
            <person name="Gilroy R."/>
        </authorList>
    </citation>
    <scope>NUCLEOTIDE SEQUENCE</scope>
    <source>
        <strain evidence="4">ChiHcec3-11533</strain>
    </source>
</reference>
<evidence type="ECO:0000256" key="2">
    <source>
        <dbReference type="ARBA" id="ARBA00006479"/>
    </source>
</evidence>
<organism evidence="4 5">
    <name type="scientific">Candidatus Pullichristensenella excrementigallinarum</name>
    <dbReference type="NCBI Taxonomy" id="2840907"/>
    <lineage>
        <taxon>Bacteria</taxon>
        <taxon>Bacillati</taxon>
        <taxon>Bacillota</taxon>
        <taxon>Clostridia</taxon>
        <taxon>Candidatus Pullichristensenella</taxon>
    </lineage>
</organism>
<name>A0A9D1I9J4_9FIRM</name>
<accession>A0A9D1I9J4</accession>
<comment type="caution">
    <text evidence="4">The sequence shown here is derived from an EMBL/GenBank/DDBJ whole genome shotgun (WGS) entry which is preliminary data.</text>
</comment>
<evidence type="ECO:0000256" key="1">
    <source>
        <dbReference type="ARBA" id="ARBA00002486"/>
    </source>
</evidence>
<dbReference type="EMBL" id="DVMU01000025">
    <property type="protein sequence ID" value="HIU33128.1"/>
    <property type="molecule type" value="Genomic_DNA"/>
</dbReference>
<dbReference type="InterPro" id="IPR000600">
    <property type="entry name" value="ROK"/>
</dbReference>
<evidence type="ECO:0000313" key="5">
    <source>
        <dbReference type="Proteomes" id="UP000824072"/>
    </source>
</evidence>
<dbReference type="Gene3D" id="3.30.420.40">
    <property type="match status" value="2"/>
</dbReference>
<sequence length="410" mass="45276">MQGKSGINQTSLRDANLKLIIRALHAQQNCTRVSLARDTGLTQATITNLVNWLIETGLVVESFSLESEKGRRPIALNLNGEKYLTLTGRVNRDYVSVGLYDIAGKLYFYEEEKVRPVLGAEDAFNRLKSLMHSAIRSSSATILGIGMAVTGPFDYRQGRIALMSSFPGWEQIDLKPELEKEFHLPVCLEQDANCGALAELWYGAHKHSQNMLYILSDRGVGAGLILNGQIYRGRAGFAGEFGHMSINCFGPLCECGNRGCVELYGSTLALEAEYQRSLFEIWQQGGGRMRNAQVTATDICRMVREDDPLARRAYEKAVGYLAFGAAGAINLLNPDVVIFADKITEGGDYFLEIVKSTFSRYLMHDVFEELIVDVSTLQGSPEVRDPILLGAGVLVLEHLLESPTHMLVNA</sequence>
<dbReference type="InterPro" id="IPR043129">
    <property type="entry name" value="ATPase_NBD"/>
</dbReference>
<protein>
    <submittedName>
        <fullName evidence="4">ROK family protein</fullName>
    </submittedName>
</protein>
<dbReference type="Proteomes" id="UP000824072">
    <property type="component" value="Unassembled WGS sequence"/>
</dbReference>
<gene>
    <name evidence="4" type="ORF">IAB02_01065</name>
</gene>
<proteinExistence type="inferred from homology"/>
<evidence type="ECO:0000256" key="3">
    <source>
        <dbReference type="ARBA" id="ARBA00022629"/>
    </source>
</evidence>
<reference evidence="4" key="2">
    <citation type="journal article" date="2021" name="PeerJ">
        <title>Extensive microbial diversity within the chicken gut microbiome revealed by metagenomics and culture.</title>
        <authorList>
            <person name="Gilroy R."/>
            <person name="Ravi A."/>
            <person name="Getino M."/>
            <person name="Pursley I."/>
            <person name="Horton D.L."/>
            <person name="Alikhan N.F."/>
            <person name="Baker D."/>
            <person name="Gharbi K."/>
            <person name="Hall N."/>
            <person name="Watson M."/>
            <person name="Adriaenssens E.M."/>
            <person name="Foster-Nyarko E."/>
            <person name="Jarju S."/>
            <person name="Secka A."/>
            <person name="Antonio M."/>
            <person name="Oren A."/>
            <person name="Chaudhuri R.R."/>
            <person name="La Ragione R."/>
            <person name="Hildebrand F."/>
            <person name="Pallen M.J."/>
        </authorList>
    </citation>
    <scope>NUCLEOTIDE SEQUENCE</scope>
    <source>
        <strain evidence="4">ChiHcec3-11533</strain>
    </source>
</reference>
<dbReference type="InterPro" id="IPR036388">
    <property type="entry name" value="WH-like_DNA-bd_sf"/>
</dbReference>
<dbReference type="AlphaFoldDB" id="A0A9D1I9J4"/>
<comment type="function">
    <text evidence="1">Transcriptional repressor of xylose-utilizing enzymes.</text>
</comment>
<dbReference type="Gene3D" id="1.10.10.10">
    <property type="entry name" value="Winged helix-like DNA-binding domain superfamily/Winged helix DNA-binding domain"/>
    <property type="match status" value="1"/>
</dbReference>
<evidence type="ECO:0000313" key="4">
    <source>
        <dbReference type="EMBL" id="HIU33128.1"/>
    </source>
</evidence>
<keyword evidence="3" id="KW-0859">Xylose metabolism</keyword>
<dbReference type="SUPFAM" id="SSF46785">
    <property type="entry name" value="Winged helix' DNA-binding domain"/>
    <property type="match status" value="1"/>
</dbReference>
<dbReference type="GO" id="GO:0042732">
    <property type="term" value="P:D-xylose metabolic process"/>
    <property type="evidence" value="ECO:0007669"/>
    <property type="project" value="UniProtKB-KW"/>
</dbReference>
<dbReference type="Pfam" id="PF00480">
    <property type="entry name" value="ROK"/>
    <property type="match status" value="1"/>
</dbReference>
<dbReference type="InterPro" id="IPR036390">
    <property type="entry name" value="WH_DNA-bd_sf"/>
</dbReference>
<keyword evidence="3" id="KW-0119">Carbohydrate metabolism</keyword>